<dbReference type="PANTHER" id="PTHR46203:SF1">
    <property type="entry name" value="MITOCHONDRIAL TRANSLATION RELEASE FACTOR IN RESCUE"/>
    <property type="match status" value="1"/>
</dbReference>
<keyword evidence="5" id="KW-0472">Membrane</keyword>
<dbReference type="AlphaFoldDB" id="A0A0L6VLV7"/>
<protein>
    <recommendedName>
        <fullName evidence="6">Prokaryotic-type class I peptide chain release factors domain-containing protein</fullName>
    </recommendedName>
</protein>
<evidence type="ECO:0000256" key="2">
    <source>
        <dbReference type="ARBA" id="ARBA00010835"/>
    </source>
</evidence>
<feature type="transmembrane region" description="Helical" evidence="5">
    <location>
        <begin position="112"/>
        <end position="130"/>
    </location>
</feature>
<evidence type="ECO:0000313" key="8">
    <source>
        <dbReference type="Proteomes" id="UP000037035"/>
    </source>
</evidence>
<dbReference type="InterPro" id="IPR052405">
    <property type="entry name" value="Mito_Transl_Release_Factor"/>
</dbReference>
<organism evidence="7 8">
    <name type="scientific">Puccinia sorghi</name>
    <dbReference type="NCBI Taxonomy" id="27349"/>
    <lineage>
        <taxon>Eukaryota</taxon>
        <taxon>Fungi</taxon>
        <taxon>Dikarya</taxon>
        <taxon>Basidiomycota</taxon>
        <taxon>Pucciniomycotina</taxon>
        <taxon>Pucciniomycetes</taxon>
        <taxon>Pucciniales</taxon>
        <taxon>Pucciniaceae</taxon>
        <taxon>Puccinia</taxon>
    </lineage>
</organism>
<gene>
    <name evidence="7" type="ORF">VP01_1451g4</name>
</gene>
<dbReference type="GO" id="GO:0005739">
    <property type="term" value="C:mitochondrion"/>
    <property type="evidence" value="ECO:0007669"/>
    <property type="project" value="UniProtKB-SubCell"/>
</dbReference>
<dbReference type="SUPFAM" id="SSF75620">
    <property type="entry name" value="Release factor"/>
    <property type="match status" value="1"/>
</dbReference>
<dbReference type="InterPro" id="IPR045853">
    <property type="entry name" value="Pep_chain_release_fac_I_sf"/>
</dbReference>
<keyword evidence="4" id="KW-0496">Mitochondrion</keyword>
<dbReference type="STRING" id="27349.A0A0L6VLV7"/>
<dbReference type="PANTHER" id="PTHR46203">
    <property type="entry name" value="PROBABLE PEPTIDE CHAIN RELEASE FACTOR C12ORF65"/>
    <property type="match status" value="1"/>
</dbReference>
<dbReference type="OrthoDB" id="277888at2759"/>
<comment type="subcellular location">
    <subcellularLocation>
        <location evidence="1">Mitochondrion</location>
    </subcellularLocation>
</comment>
<dbReference type="Proteomes" id="UP000037035">
    <property type="component" value="Unassembled WGS sequence"/>
</dbReference>
<dbReference type="EMBL" id="LAVV01005021">
    <property type="protein sequence ID" value="KNZ61100.1"/>
    <property type="molecule type" value="Genomic_DNA"/>
</dbReference>
<keyword evidence="5" id="KW-1133">Transmembrane helix</keyword>
<dbReference type="Pfam" id="PF00472">
    <property type="entry name" value="RF-1"/>
    <property type="match status" value="1"/>
</dbReference>
<evidence type="ECO:0000256" key="3">
    <source>
        <dbReference type="ARBA" id="ARBA00022946"/>
    </source>
</evidence>
<dbReference type="InterPro" id="IPR000352">
    <property type="entry name" value="Pep_chain_release_fac_I"/>
</dbReference>
<feature type="domain" description="Prokaryotic-type class I peptide chain release factors" evidence="6">
    <location>
        <begin position="43"/>
        <end position="114"/>
    </location>
</feature>
<evidence type="ECO:0000313" key="7">
    <source>
        <dbReference type="EMBL" id="KNZ61100.1"/>
    </source>
</evidence>
<evidence type="ECO:0000256" key="1">
    <source>
        <dbReference type="ARBA" id="ARBA00004173"/>
    </source>
</evidence>
<proteinExistence type="inferred from homology"/>
<keyword evidence="5" id="KW-0812">Transmembrane</keyword>
<comment type="similarity">
    <text evidence="2">Belongs to the prokaryotic/mitochondrial release factor family.</text>
</comment>
<accession>A0A0L6VLV7</accession>
<evidence type="ECO:0000256" key="4">
    <source>
        <dbReference type="ARBA" id="ARBA00023128"/>
    </source>
</evidence>
<dbReference type="GO" id="GO:0003747">
    <property type="term" value="F:translation release factor activity"/>
    <property type="evidence" value="ECO:0007669"/>
    <property type="project" value="InterPro"/>
</dbReference>
<dbReference type="VEuPathDB" id="FungiDB:VP01_1451g4"/>
<name>A0A0L6VLV7_9BASI</name>
<keyword evidence="8" id="KW-1185">Reference proteome</keyword>
<dbReference type="Gene3D" id="3.30.160.20">
    <property type="match status" value="1"/>
</dbReference>
<keyword evidence="3" id="KW-0809">Transit peptide</keyword>
<sequence>MLFGILDFDLPCSTCFFSEVIKAFSQCHILFKKKKSIPAIPPLDENELIEQFVRGSGPGGQAVNSGSSHLFPETNNAVSLMHKPTGIRVQAHTHRSREANRNQARRVLAERVFAFSLFISLALLSWWIIFSTKEIVRLKRCGNVKGRRNWPKQGNRRRVKLKNFKSSLINLNLK</sequence>
<comment type="caution">
    <text evidence="7">The sequence shown here is derived from an EMBL/GenBank/DDBJ whole genome shotgun (WGS) entry which is preliminary data.</text>
</comment>
<evidence type="ECO:0000256" key="5">
    <source>
        <dbReference type="SAM" id="Phobius"/>
    </source>
</evidence>
<reference evidence="7 8" key="1">
    <citation type="submission" date="2015-08" db="EMBL/GenBank/DDBJ databases">
        <title>Next Generation Sequencing and Analysis of the Genome of Puccinia sorghi L Schw, the Causal Agent of Maize Common Rust.</title>
        <authorList>
            <person name="Rochi L."/>
            <person name="Burguener G."/>
            <person name="Darino M."/>
            <person name="Turjanski A."/>
            <person name="Kreff E."/>
            <person name="Dieguez M.J."/>
            <person name="Sacco F."/>
        </authorList>
    </citation>
    <scope>NUCLEOTIDE SEQUENCE [LARGE SCALE GENOMIC DNA]</scope>
    <source>
        <strain evidence="7 8">RO10H11247</strain>
    </source>
</reference>
<evidence type="ECO:0000259" key="6">
    <source>
        <dbReference type="Pfam" id="PF00472"/>
    </source>
</evidence>
<dbReference type="GO" id="GO:0032543">
    <property type="term" value="P:mitochondrial translation"/>
    <property type="evidence" value="ECO:0007669"/>
    <property type="project" value="UniProtKB-ARBA"/>
</dbReference>